<organism evidence="1 2">
    <name type="scientific">Setaria digitata</name>
    <dbReference type="NCBI Taxonomy" id="48799"/>
    <lineage>
        <taxon>Eukaryota</taxon>
        <taxon>Metazoa</taxon>
        <taxon>Ecdysozoa</taxon>
        <taxon>Nematoda</taxon>
        <taxon>Chromadorea</taxon>
        <taxon>Rhabditida</taxon>
        <taxon>Spirurina</taxon>
        <taxon>Spiruromorpha</taxon>
        <taxon>Filarioidea</taxon>
        <taxon>Setariidae</taxon>
        <taxon>Setaria</taxon>
    </lineage>
</organism>
<dbReference type="Proteomes" id="UP000887581">
    <property type="component" value="Unplaced"/>
</dbReference>
<keyword evidence="1" id="KW-1185">Reference proteome</keyword>
<accession>A0A915Q1H7</accession>
<proteinExistence type="predicted"/>
<sequence length="248" mass="28006">MSRFLKPVDYSDDEDESRLVRAKPIDSKIARKLGSYAAGKDFVIGSLKSQQELGGSNMIVESSSNAGEIMDDKTKLEWCNKLGAKILKAKLQGKMDLVEKLEKVLHGQRESEESPSSTCKILFGIHRSDVPMMEKDGKNLEKRGRVDAIYHADKSIRDMVAEEKFAVSKEHIFDSAKAVVKHRLDDDWVVDDAVMAIKRSRKIEEKMKRRDRDKLIKGLEKMDGKSRLGRVGLIDEQLAFHVKCGSNV</sequence>
<name>A0A915Q1H7_9BILA</name>
<reference evidence="2" key="1">
    <citation type="submission" date="2022-11" db="UniProtKB">
        <authorList>
            <consortium name="WormBaseParasite"/>
        </authorList>
    </citation>
    <scope>IDENTIFICATION</scope>
</reference>
<dbReference type="WBParaSite" id="sdigi.contig58.g3179.t1">
    <property type="protein sequence ID" value="sdigi.contig58.g3179.t1"/>
    <property type="gene ID" value="sdigi.contig58.g3179"/>
</dbReference>
<evidence type="ECO:0000313" key="2">
    <source>
        <dbReference type="WBParaSite" id="sdigi.contig58.g3179.t1"/>
    </source>
</evidence>
<protein>
    <submittedName>
        <fullName evidence="2">Uncharacterized protein</fullName>
    </submittedName>
</protein>
<evidence type="ECO:0000313" key="1">
    <source>
        <dbReference type="Proteomes" id="UP000887581"/>
    </source>
</evidence>
<dbReference type="AlphaFoldDB" id="A0A915Q1H7"/>